<organism evidence="2 3">
    <name type="scientific">Rasamsonia emersonii (strain ATCC 16479 / CBS 393.64 / IMI 116815)</name>
    <dbReference type="NCBI Taxonomy" id="1408163"/>
    <lineage>
        <taxon>Eukaryota</taxon>
        <taxon>Fungi</taxon>
        <taxon>Dikarya</taxon>
        <taxon>Ascomycota</taxon>
        <taxon>Pezizomycotina</taxon>
        <taxon>Eurotiomycetes</taxon>
        <taxon>Eurotiomycetidae</taxon>
        <taxon>Eurotiales</taxon>
        <taxon>Trichocomaceae</taxon>
        <taxon>Rasamsonia</taxon>
    </lineage>
</organism>
<dbReference type="Proteomes" id="UP000053958">
    <property type="component" value="Unassembled WGS sequence"/>
</dbReference>
<feature type="region of interest" description="Disordered" evidence="1">
    <location>
        <begin position="167"/>
        <end position="219"/>
    </location>
</feature>
<proteinExistence type="predicted"/>
<evidence type="ECO:0000313" key="3">
    <source>
        <dbReference type="Proteomes" id="UP000053958"/>
    </source>
</evidence>
<dbReference type="EMBL" id="LASV01000087">
    <property type="protein sequence ID" value="KKA23779.1"/>
    <property type="molecule type" value="Genomic_DNA"/>
</dbReference>
<keyword evidence="3" id="KW-1185">Reference proteome</keyword>
<gene>
    <name evidence="2" type="ORF">T310_2231</name>
</gene>
<dbReference type="OrthoDB" id="2823490at2759"/>
<dbReference type="RefSeq" id="XP_013330391.1">
    <property type="nucleotide sequence ID" value="XM_013474937.1"/>
</dbReference>
<sequence>MGTPSLLGLPQELRDIILDLVLFTERAPPQDEATALEGRVNRHDCTDSEYERWTNRVLHEDLEDATASGPLLRVNRKLAADTRRALARPRKNKADLLRQPYILDILAVSGRRLLPTWLFAPALVLNCTTVLAEIRPRIKDMTLRDRYLEDFADRKREALLRRYEAGLDPDVPSDENAPRQDMTEWENDSRKGEVEAQKTDEVEDVSESCDRTRGRYPRKRDCRLPSFASADNVILVE</sequence>
<evidence type="ECO:0008006" key="4">
    <source>
        <dbReference type="Google" id="ProtNLM"/>
    </source>
</evidence>
<feature type="compositionally biased region" description="Basic and acidic residues" evidence="1">
    <location>
        <begin position="176"/>
        <end position="200"/>
    </location>
</feature>
<dbReference type="GeneID" id="25314582"/>
<name>A0A0F4YZV5_RASE3</name>
<evidence type="ECO:0000313" key="2">
    <source>
        <dbReference type="EMBL" id="KKA23779.1"/>
    </source>
</evidence>
<comment type="caution">
    <text evidence="2">The sequence shown here is derived from an EMBL/GenBank/DDBJ whole genome shotgun (WGS) entry which is preliminary data.</text>
</comment>
<dbReference type="AlphaFoldDB" id="A0A0F4YZV5"/>
<protein>
    <recommendedName>
        <fullName evidence="4">F-box domain-containing protein</fullName>
    </recommendedName>
</protein>
<accession>A0A0F4YZV5</accession>
<evidence type="ECO:0000256" key="1">
    <source>
        <dbReference type="SAM" id="MobiDB-lite"/>
    </source>
</evidence>
<dbReference type="STRING" id="1408163.A0A0F4YZV5"/>
<reference evidence="2 3" key="1">
    <citation type="submission" date="2015-04" db="EMBL/GenBank/DDBJ databases">
        <authorList>
            <person name="Heijne W.H."/>
            <person name="Fedorova N.D."/>
            <person name="Nierman W.C."/>
            <person name="Vollebregt A.W."/>
            <person name="Zhao Z."/>
            <person name="Wu L."/>
            <person name="Kumar M."/>
            <person name="Stam H."/>
            <person name="van den Berg M.A."/>
            <person name="Pel H.J."/>
        </authorList>
    </citation>
    <scope>NUCLEOTIDE SEQUENCE [LARGE SCALE GENOMIC DNA]</scope>
    <source>
        <strain evidence="2 3">CBS 393.64</strain>
    </source>
</reference>